<comment type="caution">
    <text evidence="2">The sequence shown here is derived from an EMBL/GenBank/DDBJ whole genome shotgun (WGS) entry which is preliminary data.</text>
</comment>
<dbReference type="Gene3D" id="3.40.50.150">
    <property type="entry name" value="Vaccinia Virus protein VP39"/>
    <property type="match status" value="1"/>
</dbReference>
<dbReference type="InterPro" id="IPR052514">
    <property type="entry name" value="SAM-dependent_MTase"/>
</dbReference>
<keyword evidence="2" id="KW-0489">Methyltransferase</keyword>
<dbReference type="PANTHER" id="PTHR34203:SF15">
    <property type="entry name" value="SLL1173 PROTEIN"/>
    <property type="match status" value="1"/>
</dbReference>
<dbReference type="Pfam" id="PF05050">
    <property type="entry name" value="Methyltransf_21"/>
    <property type="match status" value="1"/>
</dbReference>
<dbReference type="Proteomes" id="UP000293952">
    <property type="component" value="Unassembled WGS sequence"/>
</dbReference>
<keyword evidence="2" id="KW-0808">Transferase</keyword>
<dbReference type="RefSeq" id="WP_130091859.1">
    <property type="nucleotide sequence ID" value="NZ_SETE01000001.1"/>
</dbReference>
<accession>A0A4Q4KRF5</accession>
<dbReference type="InterPro" id="IPR006342">
    <property type="entry name" value="FkbM_mtfrase"/>
</dbReference>
<evidence type="ECO:0000313" key="3">
    <source>
        <dbReference type="Proteomes" id="UP000293952"/>
    </source>
</evidence>
<keyword evidence="3" id="KW-1185">Reference proteome</keyword>
<name>A0A4Q4KRF5_9FLAO</name>
<dbReference type="GO" id="GO:0032259">
    <property type="term" value="P:methylation"/>
    <property type="evidence" value="ECO:0007669"/>
    <property type="project" value="UniProtKB-KW"/>
</dbReference>
<dbReference type="EMBL" id="SETE01000001">
    <property type="protein sequence ID" value="RYM35492.1"/>
    <property type="molecule type" value="Genomic_DNA"/>
</dbReference>
<gene>
    <name evidence="2" type="ORF">ERX46_00440</name>
</gene>
<evidence type="ECO:0000313" key="2">
    <source>
        <dbReference type="EMBL" id="RYM35492.1"/>
    </source>
</evidence>
<dbReference type="PANTHER" id="PTHR34203">
    <property type="entry name" value="METHYLTRANSFERASE, FKBM FAMILY PROTEIN"/>
    <property type="match status" value="1"/>
</dbReference>
<organism evidence="2 3">
    <name type="scientific">Brumimicrobium glaciale</name>
    <dbReference type="NCBI Taxonomy" id="200475"/>
    <lineage>
        <taxon>Bacteria</taxon>
        <taxon>Pseudomonadati</taxon>
        <taxon>Bacteroidota</taxon>
        <taxon>Flavobacteriia</taxon>
        <taxon>Flavobacteriales</taxon>
        <taxon>Crocinitomicaceae</taxon>
        <taxon>Brumimicrobium</taxon>
    </lineage>
</organism>
<sequence length="276" mass="31931">MRILLAKIFRQLFKLQFFRIRFYGIHQRIFKPYNLFKGVVCSVNYNGFKLQLKLDDWIQENIFFLGEYEKAELKVLANHLKPGEVFLDLGANLGVFTLHASKIVGKSGKVISFEPFSINHNALVEHIRINNLLNVKIEKLAVGSEPGSITLYLDESEDNLGMVTANYVENAVVEKVEIVSIDGYLETHSQETINFIKIDIEGFEYATLLGLENTLKKHQPKILIEILDDLETEEAQEKVHEFLYNLGYKKHFITDEGELFEIPICLHRKNYLFTMN</sequence>
<protein>
    <submittedName>
        <fullName evidence="2">FkbM family methyltransferase</fullName>
    </submittedName>
</protein>
<evidence type="ECO:0000259" key="1">
    <source>
        <dbReference type="Pfam" id="PF05050"/>
    </source>
</evidence>
<feature type="domain" description="Methyltransferase FkbM" evidence="1">
    <location>
        <begin position="88"/>
        <end position="249"/>
    </location>
</feature>
<dbReference type="NCBIfam" id="TIGR01444">
    <property type="entry name" value="fkbM_fam"/>
    <property type="match status" value="1"/>
</dbReference>
<dbReference type="GO" id="GO:0008168">
    <property type="term" value="F:methyltransferase activity"/>
    <property type="evidence" value="ECO:0007669"/>
    <property type="project" value="UniProtKB-KW"/>
</dbReference>
<proteinExistence type="predicted"/>
<dbReference type="SUPFAM" id="SSF53335">
    <property type="entry name" value="S-adenosyl-L-methionine-dependent methyltransferases"/>
    <property type="match status" value="1"/>
</dbReference>
<reference evidence="2 3" key="1">
    <citation type="submission" date="2019-02" db="EMBL/GenBank/DDBJ databases">
        <title>Genome sequence of the sea-ice species Brumimicrobium glaciale.</title>
        <authorList>
            <person name="Bowman J.P."/>
        </authorList>
    </citation>
    <scope>NUCLEOTIDE SEQUENCE [LARGE SCALE GENOMIC DNA]</scope>
    <source>
        <strain evidence="2 3">IC156</strain>
    </source>
</reference>
<dbReference type="InterPro" id="IPR029063">
    <property type="entry name" value="SAM-dependent_MTases_sf"/>
</dbReference>
<dbReference type="AlphaFoldDB" id="A0A4Q4KRF5"/>
<dbReference type="OrthoDB" id="9812600at2"/>